<dbReference type="Pfam" id="PF13738">
    <property type="entry name" value="Pyr_redox_3"/>
    <property type="match status" value="1"/>
</dbReference>
<accession>A0A7W9T356</accession>
<organism evidence="2 3">
    <name type="scientific">Hymenobacter luteus</name>
    <dbReference type="NCBI Taxonomy" id="1411122"/>
    <lineage>
        <taxon>Bacteria</taxon>
        <taxon>Pseudomonadati</taxon>
        <taxon>Bacteroidota</taxon>
        <taxon>Cytophagia</taxon>
        <taxon>Cytophagales</taxon>
        <taxon>Hymenobacteraceae</taxon>
        <taxon>Hymenobacter</taxon>
    </lineage>
</organism>
<dbReference type="GO" id="GO:0004791">
    <property type="term" value="F:thioredoxin-disulfide reductase (NADPH) activity"/>
    <property type="evidence" value="ECO:0007669"/>
    <property type="project" value="UniProtKB-EC"/>
</dbReference>
<dbReference type="PANTHER" id="PTHR42949">
    <property type="entry name" value="ANAEROBIC GLYCEROL-3-PHOSPHATE DEHYDROGENASE SUBUNIT B"/>
    <property type="match status" value="1"/>
</dbReference>
<proteinExistence type="predicted"/>
<dbReference type="InterPro" id="IPR023856">
    <property type="entry name" value="Bdr"/>
</dbReference>
<dbReference type="PANTHER" id="PTHR42949:SF3">
    <property type="entry name" value="ANAEROBIC GLYCEROL-3-PHOSPHATE DEHYDROGENASE SUBUNIT B"/>
    <property type="match status" value="1"/>
</dbReference>
<evidence type="ECO:0000313" key="3">
    <source>
        <dbReference type="Proteomes" id="UP000532746"/>
    </source>
</evidence>
<dbReference type="InterPro" id="IPR051691">
    <property type="entry name" value="Metab_Enz_Cyan_OpOx_G3PDH"/>
</dbReference>
<reference evidence="2 3" key="1">
    <citation type="submission" date="2020-08" db="EMBL/GenBank/DDBJ databases">
        <title>Genomic Encyclopedia of Type Strains, Phase IV (KMG-IV): sequencing the most valuable type-strain genomes for metagenomic binning, comparative biology and taxonomic classification.</title>
        <authorList>
            <person name="Goeker M."/>
        </authorList>
    </citation>
    <scope>NUCLEOTIDE SEQUENCE [LARGE SCALE GENOMIC DNA]</scope>
    <source>
        <strain evidence="2 3">DSM 26718</strain>
    </source>
</reference>
<comment type="caution">
    <text evidence="2">The sequence shown here is derived from an EMBL/GenBank/DDBJ whole genome shotgun (WGS) entry which is preliminary data.</text>
</comment>
<dbReference type="InterPro" id="IPR036188">
    <property type="entry name" value="FAD/NAD-bd_sf"/>
</dbReference>
<dbReference type="EC" id="1.8.1.9" evidence="2"/>
<evidence type="ECO:0000256" key="1">
    <source>
        <dbReference type="ARBA" id="ARBA00023002"/>
    </source>
</evidence>
<name>A0A7W9T356_9BACT</name>
<dbReference type="NCBIfam" id="TIGR04018">
    <property type="entry name" value="Bthiol_YpdA"/>
    <property type="match status" value="1"/>
</dbReference>
<keyword evidence="3" id="KW-1185">Reference proteome</keyword>
<dbReference type="Proteomes" id="UP000532746">
    <property type="component" value="Unassembled WGS sequence"/>
</dbReference>
<dbReference type="AlphaFoldDB" id="A0A7W9T356"/>
<dbReference type="SUPFAM" id="SSF51905">
    <property type="entry name" value="FAD/NAD(P)-binding domain"/>
    <property type="match status" value="1"/>
</dbReference>
<dbReference type="EMBL" id="JACHGG010000004">
    <property type="protein sequence ID" value="MBB6060223.1"/>
    <property type="molecule type" value="Genomic_DNA"/>
</dbReference>
<evidence type="ECO:0000313" key="2">
    <source>
        <dbReference type="EMBL" id="MBB6060223.1"/>
    </source>
</evidence>
<dbReference type="PRINTS" id="PR00469">
    <property type="entry name" value="PNDRDTASEII"/>
</dbReference>
<gene>
    <name evidence="2" type="ORF">HNQ93_003089</name>
</gene>
<dbReference type="RefSeq" id="WP_183404329.1">
    <property type="nucleotide sequence ID" value="NZ_JACHGG010000004.1"/>
</dbReference>
<sequence length="339" mass="37413">MTTDSFFDVVVIGAGPVGLACAIEVQRRGFTACVIDKGALVNSIIGYPTNMEFFSTPELLEIGGHPFPTSHYKPLREDGLDYYRRVAFAENLQLRLYERVLGLEGEPGRYEVVTEKGRIACRFVIVATGFYDVPNYLRVPGEDLPHVSHYYKEPYPHTGQQVVVVGAKNSSAKAALQLLRAGADVTMVVRGPEISESVKYWIRPDLVNRIKEGRIKALFNTTIRRITPETVEVQTPDGPQTLPATYVYALTGYHPDFEFLAALGITCQTDAAQTPTHDADTLETNRPGVYLAGTVCGGLNTSRWFIENGRYHAQVIAARLAGEAAPELPQVLQPVQLTR</sequence>
<dbReference type="PRINTS" id="PR00368">
    <property type="entry name" value="FADPNR"/>
</dbReference>
<keyword evidence="1 2" id="KW-0560">Oxidoreductase</keyword>
<protein>
    <submittedName>
        <fullName evidence="2">Thioredoxin reductase (NADPH)</fullName>
        <ecNumber evidence="2">1.8.1.9</ecNumber>
    </submittedName>
</protein>
<dbReference type="Gene3D" id="3.50.50.60">
    <property type="entry name" value="FAD/NAD(P)-binding domain"/>
    <property type="match status" value="1"/>
</dbReference>